<sequence>MKTIEQMVASFQKLFSSKEAMEHFDERQKKAVDYIKKHEVAPNNQWKEKEIKVFPHPYYPHQKDYIYFHRHHCFELVYVYQGTATNYFANSKLVLNKGDALLLNPNIGHHLCVNSIDDVVFNIQITKEAFDQSFLQLLSDNKLFSDFFMDYLYQINQLNDFMYCPYDPENDIAIPIKGVVEEFFNDQIGHETMIKFYLAIAFRKIARSYFTKMELQQSSQEHQKKIFSILSYLNQHYHTATLPEVAEQFHYSEKYLSRLIKKATGKTFNEIIITNKLNEAQELLSNSSLSVEEIAVKVGYLNPAPFYKLFKERYGVTPAHFRKEQQQKNNIPLQ</sequence>
<dbReference type="InterPro" id="IPR011051">
    <property type="entry name" value="RmlC_Cupin_sf"/>
</dbReference>
<reference evidence="5 6" key="1">
    <citation type="submission" date="2020-08" db="EMBL/GenBank/DDBJ databases">
        <title>Genome public.</title>
        <authorList>
            <person name="Liu C."/>
            <person name="Sun Q."/>
        </authorList>
    </citation>
    <scope>NUCLEOTIDE SEQUENCE [LARGE SCALE GENOMIC DNA]</scope>
    <source>
        <strain evidence="5 6">NSJ-27</strain>
    </source>
</reference>
<dbReference type="PROSITE" id="PS00041">
    <property type="entry name" value="HTH_ARAC_FAMILY_1"/>
    <property type="match status" value="1"/>
</dbReference>
<protein>
    <submittedName>
        <fullName evidence="5">Helix-turn-helix transcriptional regulator</fullName>
    </submittedName>
</protein>
<dbReference type="SUPFAM" id="SSF46689">
    <property type="entry name" value="Homeodomain-like"/>
    <property type="match status" value="1"/>
</dbReference>
<dbReference type="PANTHER" id="PTHR43280">
    <property type="entry name" value="ARAC-FAMILY TRANSCRIPTIONAL REGULATOR"/>
    <property type="match status" value="1"/>
</dbReference>
<organism evidence="5 6">
    <name type="scientific">Clostridium facile</name>
    <dbReference type="NCBI Taxonomy" id="2763035"/>
    <lineage>
        <taxon>Bacteria</taxon>
        <taxon>Bacillati</taxon>
        <taxon>Bacillota</taxon>
        <taxon>Clostridia</taxon>
        <taxon>Eubacteriales</taxon>
        <taxon>Clostridiaceae</taxon>
        <taxon>Clostridium</taxon>
    </lineage>
</organism>
<dbReference type="InterPro" id="IPR018060">
    <property type="entry name" value="HTH_AraC"/>
</dbReference>
<feature type="domain" description="HTH araC/xylS-type" evidence="4">
    <location>
        <begin position="227"/>
        <end position="324"/>
    </location>
</feature>
<dbReference type="Pfam" id="PF02311">
    <property type="entry name" value="AraC_binding"/>
    <property type="match status" value="1"/>
</dbReference>
<evidence type="ECO:0000256" key="1">
    <source>
        <dbReference type="ARBA" id="ARBA00023015"/>
    </source>
</evidence>
<dbReference type="PRINTS" id="PR00032">
    <property type="entry name" value="HTHARAC"/>
</dbReference>
<evidence type="ECO:0000313" key="6">
    <source>
        <dbReference type="Proteomes" id="UP000649151"/>
    </source>
</evidence>
<gene>
    <name evidence="5" type="ORF">H8Z77_02995</name>
</gene>
<dbReference type="PANTHER" id="PTHR43280:SF28">
    <property type="entry name" value="HTH-TYPE TRANSCRIPTIONAL ACTIVATOR RHAS"/>
    <property type="match status" value="1"/>
</dbReference>
<dbReference type="Proteomes" id="UP000649151">
    <property type="component" value="Unassembled WGS sequence"/>
</dbReference>
<dbReference type="SUPFAM" id="SSF51182">
    <property type="entry name" value="RmlC-like cupins"/>
    <property type="match status" value="1"/>
</dbReference>
<dbReference type="EMBL" id="JACOQK010000001">
    <property type="protein sequence ID" value="MBC5786991.1"/>
    <property type="molecule type" value="Genomic_DNA"/>
</dbReference>
<dbReference type="Pfam" id="PF12833">
    <property type="entry name" value="HTH_18"/>
    <property type="match status" value="1"/>
</dbReference>
<dbReference type="InterPro" id="IPR018062">
    <property type="entry name" value="HTH_AraC-typ_CS"/>
</dbReference>
<evidence type="ECO:0000313" key="5">
    <source>
        <dbReference type="EMBL" id="MBC5786991.1"/>
    </source>
</evidence>
<dbReference type="InterPro" id="IPR014710">
    <property type="entry name" value="RmlC-like_jellyroll"/>
</dbReference>
<dbReference type="Gene3D" id="2.60.120.10">
    <property type="entry name" value="Jelly Rolls"/>
    <property type="match status" value="1"/>
</dbReference>
<comment type="caution">
    <text evidence="5">The sequence shown here is derived from an EMBL/GenBank/DDBJ whole genome shotgun (WGS) entry which is preliminary data.</text>
</comment>
<dbReference type="SMART" id="SM00342">
    <property type="entry name" value="HTH_ARAC"/>
    <property type="match status" value="1"/>
</dbReference>
<accession>A0ABR7IPC7</accession>
<keyword evidence="6" id="KW-1185">Reference proteome</keyword>
<dbReference type="PROSITE" id="PS01124">
    <property type="entry name" value="HTH_ARAC_FAMILY_2"/>
    <property type="match status" value="1"/>
</dbReference>
<proteinExistence type="predicted"/>
<dbReference type="InterPro" id="IPR020449">
    <property type="entry name" value="Tscrpt_reg_AraC-type_HTH"/>
</dbReference>
<evidence type="ECO:0000256" key="2">
    <source>
        <dbReference type="ARBA" id="ARBA00023125"/>
    </source>
</evidence>
<keyword evidence="1" id="KW-0805">Transcription regulation</keyword>
<evidence type="ECO:0000259" key="4">
    <source>
        <dbReference type="PROSITE" id="PS01124"/>
    </source>
</evidence>
<dbReference type="RefSeq" id="WP_069988677.1">
    <property type="nucleotide sequence ID" value="NZ_JACOQK010000001.1"/>
</dbReference>
<keyword evidence="3" id="KW-0804">Transcription</keyword>
<dbReference type="InterPro" id="IPR003313">
    <property type="entry name" value="AraC-bd"/>
</dbReference>
<dbReference type="InterPro" id="IPR009057">
    <property type="entry name" value="Homeodomain-like_sf"/>
</dbReference>
<evidence type="ECO:0000256" key="3">
    <source>
        <dbReference type="ARBA" id="ARBA00023163"/>
    </source>
</evidence>
<dbReference type="Gene3D" id="1.10.10.60">
    <property type="entry name" value="Homeodomain-like"/>
    <property type="match status" value="2"/>
</dbReference>
<name>A0ABR7IPC7_9CLOT</name>
<keyword evidence="2" id="KW-0238">DNA-binding</keyword>